<name>A0ABQ7G802_DUNSA</name>
<protein>
    <submittedName>
        <fullName evidence="1">Uncharacterized protein</fullName>
    </submittedName>
</protein>
<accession>A0ABQ7G802</accession>
<evidence type="ECO:0000313" key="1">
    <source>
        <dbReference type="EMBL" id="KAF5830724.1"/>
    </source>
</evidence>
<sequence length="97" mass="11483">MAVYKSPVLPQFRHGWQQFFGSKDERAWVGGFSLGSVCPRWMKHRVCITCIVCLPTHNHGFEKWRCAGNTCEWKWTWNCNSRIKEQVLPHRMYGIKI</sequence>
<comment type="caution">
    <text evidence="1">The sequence shown here is derived from an EMBL/GenBank/DDBJ whole genome shotgun (WGS) entry which is preliminary data.</text>
</comment>
<gene>
    <name evidence="1" type="ORF">DUNSADRAFT_14106</name>
</gene>
<keyword evidence="2" id="KW-1185">Reference proteome</keyword>
<reference evidence="1" key="1">
    <citation type="submission" date="2017-08" db="EMBL/GenBank/DDBJ databases">
        <authorList>
            <person name="Polle J.E."/>
            <person name="Barry K."/>
            <person name="Cushman J."/>
            <person name="Schmutz J."/>
            <person name="Tran D."/>
            <person name="Hathwaick L.T."/>
            <person name="Yim W.C."/>
            <person name="Jenkins J."/>
            <person name="Mckie-Krisberg Z.M."/>
            <person name="Prochnik S."/>
            <person name="Lindquist E."/>
            <person name="Dockter R.B."/>
            <person name="Adam C."/>
            <person name="Molina H."/>
            <person name="Bunkerborg J."/>
            <person name="Jin E."/>
            <person name="Buchheim M."/>
            <person name="Magnuson J."/>
        </authorList>
    </citation>
    <scope>NUCLEOTIDE SEQUENCE</scope>
    <source>
        <strain evidence="1">CCAP 19/18</strain>
    </source>
</reference>
<evidence type="ECO:0000313" key="2">
    <source>
        <dbReference type="Proteomes" id="UP000815325"/>
    </source>
</evidence>
<organism evidence="1 2">
    <name type="scientific">Dunaliella salina</name>
    <name type="common">Green alga</name>
    <name type="synonym">Protococcus salinus</name>
    <dbReference type="NCBI Taxonomy" id="3046"/>
    <lineage>
        <taxon>Eukaryota</taxon>
        <taxon>Viridiplantae</taxon>
        <taxon>Chlorophyta</taxon>
        <taxon>core chlorophytes</taxon>
        <taxon>Chlorophyceae</taxon>
        <taxon>CS clade</taxon>
        <taxon>Chlamydomonadales</taxon>
        <taxon>Dunaliellaceae</taxon>
        <taxon>Dunaliella</taxon>
    </lineage>
</organism>
<dbReference type="EMBL" id="MU070012">
    <property type="protein sequence ID" value="KAF5830724.1"/>
    <property type="molecule type" value="Genomic_DNA"/>
</dbReference>
<proteinExistence type="predicted"/>
<dbReference type="Proteomes" id="UP000815325">
    <property type="component" value="Unassembled WGS sequence"/>
</dbReference>